<name>A0A398BLE7_9BACI</name>
<evidence type="ECO:0000313" key="1">
    <source>
        <dbReference type="EMBL" id="RID88236.1"/>
    </source>
</evidence>
<keyword evidence="2" id="KW-1185">Reference proteome</keyword>
<accession>A0A398BLE7</accession>
<comment type="caution">
    <text evidence="1">The sequence shown here is derived from an EMBL/GenBank/DDBJ whole genome shotgun (WGS) entry which is preliminary data.</text>
</comment>
<evidence type="ECO:0000313" key="2">
    <source>
        <dbReference type="Proteomes" id="UP000266016"/>
    </source>
</evidence>
<gene>
    <name evidence="1" type="ORF">D1953_04565</name>
</gene>
<proteinExistence type="predicted"/>
<sequence length="96" mass="10503">MGEQTKYYRVGALEMGRKCYEYKDSESEGGLLPLSASKSFCSSGTRAGLSLNGFNLESLIGSEAKDEALLDAICNVWTVHVDPRIINLTKEPSKLL</sequence>
<organism evidence="1 2">
    <name type="scientific">Peribacillus asahii</name>
    <dbReference type="NCBI Taxonomy" id="228899"/>
    <lineage>
        <taxon>Bacteria</taxon>
        <taxon>Bacillati</taxon>
        <taxon>Bacillota</taxon>
        <taxon>Bacilli</taxon>
        <taxon>Bacillales</taxon>
        <taxon>Bacillaceae</taxon>
        <taxon>Peribacillus</taxon>
    </lineage>
</organism>
<dbReference type="EMBL" id="QWVS01000008">
    <property type="protein sequence ID" value="RID88236.1"/>
    <property type="molecule type" value="Genomic_DNA"/>
</dbReference>
<protein>
    <submittedName>
        <fullName evidence="1">Uncharacterized protein</fullName>
    </submittedName>
</protein>
<dbReference type="AlphaFoldDB" id="A0A398BLE7"/>
<reference evidence="1 2" key="1">
    <citation type="submission" date="2018-08" db="EMBL/GenBank/DDBJ databases">
        <title>Bacillus jemisoniae sp. nov., Bacillus chryseoplanitiae sp. nov., Bacillus resnikiae sp. nov., and Bacillus frankliniae sp. nov., isolated from Viking spacecraft and associated surfaces.</title>
        <authorList>
            <person name="Seuylemezian A."/>
            <person name="Vaishampayan P."/>
        </authorList>
    </citation>
    <scope>NUCLEOTIDE SEQUENCE [LARGE SCALE GENOMIC DNA]</scope>
    <source>
        <strain evidence="1 2">MA001</strain>
    </source>
</reference>
<dbReference type="Proteomes" id="UP000266016">
    <property type="component" value="Unassembled WGS sequence"/>
</dbReference>